<reference evidence="1" key="1">
    <citation type="submission" date="2018-05" db="EMBL/GenBank/DDBJ databases">
        <authorList>
            <person name="Lanie J.A."/>
            <person name="Ng W.-L."/>
            <person name="Kazmierczak K.M."/>
            <person name="Andrzejewski T.M."/>
            <person name="Davidsen T.M."/>
            <person name="Wayne K.J."/>
            <person name="Tettelin H."/>
            <person name="Glass J.I."/>
            <person name="Rusch D."/>
            <person name="Podicherti R."/>
            <person name="Tsui H.-C.T."/>
            <person name="Winkler M.E."/>
        </authorList>
    </citation>
    <scope>NUCLEOTIDE SEQUENCE</scope>
</reference>
<name>A0A382D7V6_9ZZZZ</name>
<protein>
    <submittedName>
        <fullName evidence="1">Uncharacterized protein</fullName>
    </submittedName>
</protein>
<sequence length="23" mass="2441">MAANGPPFFVPGEPAQMRLGCHL</sequence>
<evidence type="ECO:0000313" key="1">
    <source>
        <dbReference type="EMBL" id="SVB34586.1"/>
    </source>
</evidence>
<proteinExistence type="predicted"/>
<dbReference type="AlphaFoldDB" id="A0A382D7V6"/>
<organism evidence="1">
    <name type="scientific">marine metagenome</name>
    <dbReference type="NCBI Taxonomy" id="408172"/>
    <lineage>
        <taxon>unclassified sequences</taxon>
        <taxon>metagenomes</taxon>
        <taxon>ecological metagenomes</taxon>
    </lineage>
</organism>
<accession>A0A382D7V6</accession>
<dbReference type="EMBL" id="UINC01038095">
    <property type="protein sequence ID" value="SVB34586.1"/>
    <property type="molecule type" value="Genomic_DNA"/>
</dbReference>
<gene>
    <name evidence="1" type="ORF">METZ01_LOCUS187440</name>
</gene>